<sequence>MRRVYDDERLAGAYERGNEMPEGSLQAWVALIASYVQQLSPSIVEIGSGTGIFSAAMARWIEGSEVVAVDASEAMLAEARQHHSHPAVRYLSGEAEAVPAAAGAFDLALMSRVIHHIPDRARAARELARVLRVGGTAIIRTTFRERLDAVVYDYWPQLRVIDERRFPGEEEVVADLVSVGFTLEEVTSFAQPVAASLAEYHARLISRPQSKFTHLTDVEFHRGLVRLETAARSAALDEPLPVLERYDVAVFSRS</sequence>
<dbReference type="RefSeq" id="WP_152369320.1">
    <property type="nucleotide sequence ID" value="NZ_BMSJ01000014.1"/>
</dbReference>
<dbReference type="EMBL" id="BMSJ01000014">
    <property type="protein sequence ID" value="GGR47655.1"/>
    <property type="molecule type" value="Genomic_DNA"/>
</dbReference>
<name>A0AAV4KSX6_9ACTN</name>
<proteinExistence type="predicted"/>
<keyword evidence="3" id="KW-0949">S-adenosyl-L-methionine</keyword>
<dbReference type="SUPFAM" id="SSF53335">
    <property type="entry name" value="S-adenosyl-L-methionine-dependent methyltransferases"/>
    <property type="match status" value="1"/>
</dbReference>
<organism evidence="5 8">
    <name type="scientific">Streptomyces cinereoruber</name>
    <dbReference type="NCBI Taxonomy" id="67260"/>
    <lineage>
        <taxon>Bacteria</taxon>
        <taxon>Bacillati</taxon>
        <taxon>Actinomycetota</taxon>
        <taxon>Actinomycetes</taxon>
        <taxon>Kitasatosporales</taxon>
        <taxon>Streptomycetaceae</taxon>
        <taxon>Streptomyces</taxon>
    </lineage>
</organism>
<dbReference type="CDD" id="cd02440">
    <property type="entry name" value="AdoMet_MTases"/>
    <property type="match status" value="1"/>
</dbReference>
<protein>
    <submittedName>
        <fullName evidence="6">Class I SAM-dependent methyltransferase</fullName>
    </submittedName>
</protein>
<reference evidence="5" key="3">
    <citation type="submission" date="2023-08" db="EMBL/GenBank/DDBJ databases">
        <authorList>
            <person name="Sun Q."/>
            <person name="Ohkuma M."/>
        </authorList>
    </citation>
    <scope>NUCLEOTIDE SEQUENCE</scope>
    <source>
        <strain evidence="5">JCM 4205</strain>
    </source>
</reference>
<dbReference type="Proteomes" id="UP000642014">
    <property type="component" value="Unassembled WGS sequence"/>
</dbReference>
<reference evidence="6 7" key="2">
    <citation type="submission" date="2017-09" db="EMBL/GenBank/DDBJ databases">
        <authorList>
            <person name="Lee N."/>
            <person name="Cho B.-K."/>
        </authorList>
    </citation>
    <scope>NUCLEOTIDE SEQUENCE [LARGE SCALE GENOMIC DNA]</scope>
    <source>
        <strain evidence="6 7">ATCC 19740</strain>
    </source>
</reference>
<feature type="domain" description="Methyltransferase type 11" evidence="4">
    <location>
        <begin position="44"/>
        <end position="139"/>
    </location>
</feature>
<dbReference type="Proteomes" id="UP000326029">
    <property type="component" value="Chromosome"/>
</dbReference>
<dbReference type="PANTHER" id="PTHR43464">
    <property type="entry name" value="METHYLTRANSFERASE"/>
    <property type="match status" value="1"/>
</dbReference>
<dbReference type="GO" id="GO:0008757">
    <property type="term" value="F:S-adenosylmethionine-dependent methyltransferase activity"/>
    <property type="evidence" value="ECO:0007669"/>
    <property type="project" value="InterPro"/>
</dbReference>
<keyword evidence="2" id="KW-0808">Transferase</keyword>
<dbReference type="GO" id="GO:0032259">
    <property type="term" value="P:methylation"/>
    <property type="evidence" value="ECO:0007669"/>
    <property type="project" value="UniProtKB-KW"/>
</dbReference>
<evidence type="ECO:0000313" key="8">
    <source>
        <dbReference type="Proteomes" id="UP000642014"/>
    </source>
</evidence>
<evidence type="ECO:0000256" key="1">
    <source>
        <dbReference type="ARBA" id="ARBA00022603"/>
    </source>
</evidence>
<keyword evidence="7" id="KW-1185">Reference proteome</keyword>
<dbReference type="InterPro" id="IPR013216">
    <property type="entry name" value="Methyltransf_11"/>
</dbReference>
<dbReference type="EMBL" id="CP023693">
    <property type="protein sequence ID" value="QEV30833.1"/>
    <property type="molecule type" value="Genomic_DNA"/>
</dbReference>
<dbReference type="Pfam" id="PF08241">
    <property type="entry name" value="Methyltransf_11"/>
    <property type="match status" value="1"/>
</dbReference>
<evidence type="ECO:0000313" key="7">
    <source>
        <dbReference type="Proteomes" id="UP000326029"/>
    </source>
</evidence>
<dbReference type="Gene3D" id="3.40.50.150">
    <property type="entry name" value="Vaccinia Virus protein VP39"/>
    <property type="match status" value="1"/>
</dbReference>
<evidence type="ECO:0000313" key="6">
    <source>
        <dbReference type="EMBL" id="QEV30833.1"/>
    </source>
</evidence>
<evidence type="ECO:0000259" key="4">
    <source>
        <dbReference type="Pfam" id="PF08241"/>
    </source>
</evidence>
<keyword evidence="1 6" id="KW-0489">Methyltransferase</keyword>
<dbReference type="AlphaFoldDB" id="A0AAV4KSX6"/>
<dbReference type="GeneID" id="95452233"/>
<evidence type="ECO:0000256" key="2">
    <source>
        <dbReference type="ARBA" id="ARBA00022679"/>
    </source>
</evidence>
<evidence type="ECO:0000256" key="3">
    <source>
        <dbReference type="ARBA" id="ARBA00022691"/>
    </source>
</evidence>
<accession>A0AAV4KSX6</accession>
<gene>
    <name evidence="6" type="ORF">CP977_00235</name>
    <name evidence="5" type="ORF">GCM10010497_58790</name>
</gene>
<dbReference type="InterPro" id="IPR029063">
    <property type="entry name" value="SAM-dependent_MTases_sf"/>
</dbReference>
<reference evidence="5 8" key="1">
    <citation type="journal article" date="2014" name="Int. J. Syst. Evol. Microbiol.">
        <title>Complete genome sequence of Corynebacterium casei LMG S-19264T (=DSM 44701T), isolated from a smear-ripened cheese.</title>
        <authorList>
            <consortium name="US DOE Joint Genome Institute (JGI-PGF)"/>
            <person name="Walter F."/>
            <person name="Albersmeier A."/>
            <person name="Kalinowski J."/>
            <person name="Ruckert C."/>
        </authorList>
    </citation>
    <scope>NUCLEOTIDE SEQUENCE [LARGE SCALE GENOMIC DNA]</scope>
    <source>
        <strain evidence="5 8">JCM 4205</strain>
    </source>
</reference>
<evidence type="ECO:0000313" key="5">
    <source>
        <dbReference type="EMBL" id="GGR47655.1"/>
    </source>
</evidence>
<dbReference type="PANTHER" id="PTHR43464:SF19">
    <property type="entry name" value="UBIQUINONE BIOSYNTHESIS O-METHYLTRANSFERASE, MITOCHONDRIAL"/>
    <property type="match status" value="1"/>
</dbReference>